<evidence type="ECO:0000256" key="2">
    <source>
        <dbReference type="ARBA" id="ARBA00022475"/>
    </source>
</evidence>
<dbReference type="Proteomes" id="UP000427906">
    <property type="component" value="Chromosome"/>
</dbReference>
<evidence type="ECO:0000313" key="10">
    <source>
        <dbReference type="Proteomes" id="UP000427906"/>
    </source>
</evidence>
<proteinExistence type="predicted"/>
<dbReference type="Pfam" id="PF01292">
    <property type="entry name" value="Ni_hydr_CYTB"/>
    <property type="match status" value="1"/>
</dbReference>
<evidence type="ECO:0000256" key="5">
    <source>
        <dbReference type="ARBA" id="ARBA00023136"/>
    </source>
</evidence>
<dbReference type="GO" id="GO:0020037">
    <property type="term" value="F:heme binding"/>
    <property type="evidence" value="ECO:0007669"/>
    <property type="project" value="TreeGrafter"/>
</dbReference>
<keyword evidence="2" id="KW-1003">Cell membrane</keyword>
<keyword evidence="10" id="KW-1185">Reference proteome</keyword>
<dbReference type="Gene3D" id="1.20.950.20">
    <property type="entry name" value="Transmembrane di-heme cytochromes, Chain C"/>
    <property type="match status" value="1"/>
</dbReference>
<feature type="transmembrane region" description="Helical" evidence="6">
    <location>
        <begin position="45"/>
        <end position="65"/>
    </location>
</feature>
<dbReference type="PANTHER" id="PTHR30485:SF2">
    <property type="entry name" value="BLL0597 PROTEIN"/>
    <property type="match status" value="1"/>
</dbReference>
<feature type="transmembrane region" description="Helical" evidence="6">
    <location>
        <begin position="103"/>
        <end position="123"/>
    </location>
</feature>
<evidence type="ECO:0000256" key="1">
    <source>
        <dbReference type="ARBA" id="ARBA00004651"/>
    </source>
</evidence>
<evidence type="ECO:0000259" key="7">
    <source>
        <dbReference type="Pfam" id="PF01292"/>
    </source>
</evidence>
<feature type="transmembrane region" description="Helical" evidence="6">
    <location>
        <begin position="152"/>
        <end position="174"/>
    </location>
</feature>
<reference evidence="9 10" key="1">
    <citation type="submission" date="2019-11" db="EMBL/GenBank/DDBJ databases">
        <title>Comparative genomics of hydrocarbon-degrading Desulfosarcina strains.</title>
        <authorList>
            <person name="Watanabe M."/>
            <person name="Kojima H."/>
            <person name="Fukui M."/>
        </authorList>
    </citation>
    <scope>NUCLEOTIDE SEQUENCE [LARGE SCALE GENOMIC DNA]</scope>
    <source>
        <strain evidence="9 10">PL12</strain>
    </source>
</reference>
<keyword evidence="3 6" id="KW-0812">Transmembrane</keyword>
<dbReference type="GO" id="GO:0005886">
    <property type="term" value="C:plasma membrane"/>
    <property type="evidence" value="ECO:0007669"/>
    <property type="project" value="UniProtKB-SubCell"/>
</dbReference>
<evidence type="ECO:0000256" key="3">
    <source>
        <dbReference type="ARBA" id="ARBA00022692"/>
    </source>
</evidence>
<dbReference type="InterPro" id="IPR051542">
    <property type="entry name" value="Hydrogenase_cytochrome"/>
</dbReference>
<dbReference type="SUPFAM" id="SSF81342">
    <property type="entry name" value="Transmembrane di-heme cytochromes"/>
    <property type="match status" value="1"/>
</dbReference>
<accession>A0A5K7YT86</accession>
<dbReference type="InterPro" id="IPR011577">
    <property type="entry name" value="Cyt_b561_bac/Ni-Hgenase"/>
</dbReference>
<dbReference type="OrthoDB" id="197262at2"/>
<organism evidence="9 10">
    <name type="scientific">Desulfosarcina alkanivorans</name>
    <dbReference type="NCBI Taxonomy" id="571177"/>
    <lineage>
        <taxon>Bacteria</taxon>
        <taxon>Pseudomonadati</taxon>
        <taxon>Thermodesulfobacteriota</taxon>
        <taxon>Desulfobacteria</taxon>
        <taxon>Desulfobacterales</taxon>
        <taxon>Desulfosarcinaceae</taxon>
        <taxon>Desulfosarcina</taxon>
    </lineage>
</organism>
<feature type="domain" description="PepSY" evidence="8">
    <location>
        <begin position="219"/>
        <end position="304"/>
    </location>
</feature>
<feature type="domain" description="Cytochrome b561 bacterial/Ni-hydrogenase" evidence="7">
    <location>
        <begin position="12"/>
        <end position="186"/>
    </location>
</feature>
<evidence type="ECO:0000256" key="4">
    <source>
        <dbReference type="ARBA" id="ARBA00022989"/>
    </source>
</evidence>
<dbReference type="Pfam" id="PF13670">
    <property type="entry name" value="PepSY_2"/>
    <property type="match status" value="1"/>
</dbReference>
<sequence length="306" mass="33804">MTISNSKNKIKVWDIPVRMFHWALVVLIVFQVVTAEVEGRGFALHIFFGYGVLFLILFRFIWGFWGTGYAQFSEFLRSWPVVKQYTIQLLKFSPPRFIGHNPLGGWMIVLLLLGLMVQVITGLPAGSDEAVGPWASLLSAHAGESMAEFHEAFSIVLLCLIAIHIGGVIADWMLTGENLVKAMFTGQKESAGDENPPYQKKVKAPMKNLIFSFCLALILTAALSPAGFAPGNGNARQQGGTQGWKSEARGMLSADEIKRHLEGLGYTKIKEIDFEDGKVEVKATDAQGRMAELYLDPATGQIMRDH</sequence>
<keyword evidence="4 6" id="KW-1133">Transmembrane helix</keyword>
<dbReference type="GO" id="GO:0009055">
    <property type="term" value="F:electron transfer activity"/>
    <property type="evidence" value="ECO:0007669"/>
    <property type="project" value="InterPro"/>
</dbReference>
<dbReference type="KEGG" id="dalk:DSCA_52430"/>
<evidence type="ECO:0008006" key="11">
    <source>
        <dbReference type="Google" id="ProtNLM"/>
    </source>
</evidence>
<protein>
    <recommendedName>
        <fullName evidence="11">Cytochrome b561 bacterial/Ni-hydrogenase domain-containing protein</fullName>
    </recommendedName>
</protein>
<evidence type="ECO:0000256" key="6">
    <source>
        <dbReference type="SAM" id="Phobius"/>
    </source>
</evidence>
<dbReference type="InterPro" id="IPR016174">
    <property type="entry name" value="Di-haem_cyt_TM"/>
</dbReference>
<gene>
    <name evidence="9" type="ORF">DSCA_52430</name>
</gene>
<keyword evidence="5 6" id="KW-0472">Membrane</keyword>
<dbReference type="PANTHER" id="PTHR30485">
    <property type="entry name" value="NI/FE-HYDROGENASE 1 B-TYPE CYTOCHROME SUBUNIT"/>
    <property type="match status" value="1"/>
</dbReference>
<dbReference type="InterPro" id="IPR025711">
    <property type="entry name" value="PepSY"/>
</dbReference>
<dbReference type="AlphaFoldDB" id="A0A5K7YT86"/>
<dbReference type="RefSeq" id="WP_155319173.1">
    <property type="nucleotide sequence ID" value="NZ_AP021874.1"/>
</dbReference>
<dbReference type="EMBL" id="AP021874">
    <property type="protein sequence ID" value="BBO71313.1"/>
    <property type="molecule type" value="Genomic_DNA"/>
</dbReference>
<feature type="transmembrane region" description="Helical" evidence="6">
    <location>
        <begin position="209"/>
        <end position="228"/>
    </location>
</feature>
<evidence type="ECO:0000259" key="8">
    <source>
        <dbReference type="Pfam" id="PF13670"/>
    </source>
</evidence>
<name>A0A5K7YT86_9BACT</name>
<evidence type="ECO:0000313" key="9">
    <source>
        <dbReference type="EMBL" id="BBO71313.1"/>
    </source>
</evidence>
<dbReference type="GO" id="GO:0022904">
    <property type="term" value="P:respiratory electron transport chain"/>
    <property type="evidence" value="ECO:0007669"/>
    <property type="project" value="InterPro"/>
</dbReference>
<comment type="subcellular location">
    <subcellularLocation>
        <location evidence="1">Cell membrane</location>
        <topology evidence="1">Multi-pass membrane protein</topology>
    </subcellularLocation>
</comment>